<dbReference type="InterPro" id="IPR027463">
    <property type="entry name" value="AcrB_DN_DC_subdom"/>
</dbReference>
<feature type="transmembrane region" description="Helical" evidence="1">
    <location>
        <begin position="358"/>
        <end position="378"/>
    </location>
</feature>
<sequence>MFITDISLKRPTFAIVVIIALLAAGIISFMGLNLNEQPETNLPYTAVIITLPGASPDQMESKVTKIVEDNVGQISGVKHLISRVSEGYSLTVIEFDDSRTVDDAAQDVRSKLGSIRSLLPNDINEPVVSKINMNEMPVLSLTVAGDLSSVKLSNLVDNTIVPKLNSISGVGSVTTYGLMEREIQIKVDKDKLAAFNLTIGQIISGLSSDNIDIPSGKVADDSREVTLRTYSSIKNVEGFNDIIVATINGTEVRLGDVAEVIDGYEARDSISFYNGEECIGIDIVKQSGTNTVEVVDEIKSQMEALEASLPAGVSINVVSDNSTSIRASVHSVEETLIEGCLLAVAIIFLFLRTWGSTLVSAISLPTSIITTFAAMKIMGFSLNMMSLMALSLSVGLLVDDAIVVIENIVRHLRMGKTPIQAAKEATSEISLAVLATTLTIVAVFLPMSMMNGILGSFFKEFGLTIAFAVLISLFISFTLVPLLASRYVKDDEDIEPRTKFGRFLHWFNYQFDLLAGYYKNILSVVLRNRKKTIAVTVALFVASIALIPLMGMSFIPSQDKGIITIAAELDSGLSLDAATERAKKIEDIVNQYKDVQSVYTTIEKDSISLSIDLTDKKDRKESSDEIASQMRAEIKVMPGLDLSVAGTSGMSSSSAKAYAIHIQGEDFDQLLEYSQKAKQLLNDIPGAVDVGISYKAGKPETRIVVDRDAAADLGVAPSSISSTLGILFNGTTVGQYESGGDRIDVKVSVQDDQSTSLDSINGIYLASTTTGRMIPIEQLISKEYGTASSQIARYDKSRDIEIQANFIGLTSSELNSAFMDKLNKELPPPKGITIGAGSDQQFMEESAGGLVQAFILGILFIFLILAAQFESWLDPFAIMFSLPLAIIGAILAMFLKGDGLSMVGLIGIFFLMGLVTKNAILLVDFIKKRREEGSDRKEAILEAAMIRLRPIMMTTLAMIFGMLPSALNSGTGSEIWQPMAVAIIGGLISSTLLTLFVIPVIYTILDDIKGKLRSVKSKARDNILTKTKRVS</sequence>
<feature type="transmembrane region" description="Helical" evidence="1">
    <location>
        <begin position="850"/>
        <end position="869"/>
    </location>
</feature>
<dbReference type="InterPro" id="IPR001036">
    <property type="entry name" value="Acrflvin-R"/>
</dbReference>
<evidence type="ECO:0000313" key="3">
    <source>
        <dbReference type="Proteomes" id="UP000664545"/>
    </source>
</evidence>
<reference evidence="2" key="1">
    <citation type="submission" date="2021-02" db="EMBL/GenBank/DDBJ databases">
        <title>Abyssanaerobacter marinus gen.nov., sp., nov, anaerobic bacterium isolated from the Onnuri vent field of Indian Ocean and suggestion of Mogibacteriaceae fam. nov., and proposal of reclassification of ambiguous this family's genus member.</title>
        <authorList>
            <person name="Kim Y.J."/>
            <person name="Yang J.-A."/>
        </authorList>
    </citation>
    <scope>NUCLEOTIDE SEQUENCE</scope>
    <source>
        <strain evidence="2">DSM 2634</strain>
    </source>
</reference>
<name>A0A939D8N6_CLOAM</name>
<feature type="transmembrane region" description="Helical" evidence="1">
    <location>
        <begin position="461"/>
        <end position="484"/>
    </location>
</feature>
<feature type="transmembrane region" description="Helical" evidence="1">
    <location>
        <begin position="384"/>
        <end position="409"/>
    </location>
</feature>
<dbReference type="SUPFAM" id="SSF82866">
    <property type="entry name" value="Multidrug efflux transporter AcrB transmembrane domain"/>
    <property type="match status" value="2"/>
</dbReference>
<feature type="transmembrane region" description="Helical" evidence="1">
    <location>
        <begin position="946"/>
        <end position="967"/>
    </location>
</feature>
<feature type="transmembrane region" description="Helical" evidence="1">
    <location>
        <begin position="335"/>
        <end position="351"/>
    </location>
</feature>
<dbReference type="GO" id="GO:0005886">
    <property type="term" value="C:plasma membrane"/>
    <property type="evidence" value="ECO:0007669"/>
    <property type="project" value="TreeGrafter"/>
</dbReference>
<dbReference type="PANTHER" id="PTHR32063:SF0">
    <property type="entry name" value="SWARMING MOTILITY PROTEIN SWRC"/>
    <property type="match status" value="1"/>
</dbReference>
<evidence type="ECO:0000313" key="2">
    <source>
        <dbReference type="EMBL" id="MBN7773449.1"/>
    </source>
</evidence>
<dbReference type="Pfam" id="PF00873">
    <property type="entry name" value="ACR_tran"/>
    <property type="match status" value="1"/>
</dbReference>
<dbReference type="RefSeq" id="WP_206582289.1">
    <property type="nucleotide sequence ID" value="NZ_JAFJZZ010000003.1"/>
</dbReference>
<dbReference type="Gene3D" id="1.20.1640.10">
    <property type="entry name" value="Multidrug efflux transporter AcrB transmembrane domain"/>
    <property type="match status" value="2"/>
</dbReference>
<dbReference type="GO" id="GO:0042910">
    <property type="term" value="F:xenobiotic transmembrane transporter activity"/>
    <property type="evidence" value="ECO:0007669"/>
    <property type="project" value="TreeGrafter"/>
</dbReference>
<keyword evidence="3" id="KW-1185">Reference proteome</keyword>
<dbReference type="Gene3D" id="3.30.70.1430">
    <property type="entry name" value="Multidrug efflux transporter AcrB pore domain"/>
    <property type="match status" value="2"/>
</dbReference>
<proteinExistence type="predicted"/>
<dbReference type="PANTHER" id="PTHR32063">
    <property type="match status" value="1"/>
</dbReference>
<dbReference type="Proteomes" id="UP000664545">
    <property type="component" value="Unassembled WGS sequence"/>
</dbReference>
<evidence type="ECO:0000256" key="1">
    <source>
        <dbReference type="SAM" id="Phobius"/>
    </source>
</evidence>
<feature type="transmembrane region" description="Helical" evidence="1">
    <location>
        <begin position="533"/>
        <end position="555"/>
    </location>
</feature>
<dbReference type="SUPFAM" id="SSF82693">
    <property type="entry name" value="Multidrug efflux transporter AcrB pore domain, PN1, PN2, PC1 and PC2 subdomains"/>
    <property type="match status" value="3"/>
</dbReference>
<keyword evidence="1" id="KW-0472">Membrane</keyword>
<dbReference type="EMBL" id="JAFJZZ010000003">
    <property type="protein sequence ID" value="MBN7773449.1"/>
    <property type="molecule type" value="Genomic_DNA"/>
</dbReference>
<organism evidence="2 3">
    <name type="scientific">Clostridium aminobutyricum</name>
    <dbReference type="NCBI Taxonomy" id="33953"/>
    <lineage>
        <taxon>Bacteria</taxon>
        <taxon>Bacillati</taxon>
        <taxon>Bacillota</taxon>
        <taxon>Clostridia</taxon>
        <taxon>Eubacteriales</taxon>
        <taxon>Clostridiaceae</taxon>
        <taxon>Clostridium</taxon>
    </lineage>
</organism>
<gene>
    <name evidence="2" type="ORF">JYB65_08745</name>
</gene>
<feature type="transmembrane region" description="Helical" evidence="1">
    <location>
        <begin position="979"/>
        <end position="1005"/>
    </location>
</feature>
<dbReference type="Gene3D" id="3.30.70.1320">
    <property type="entry name" value="Multidrug efflux transporter AcrB pore domain like"/>
    <property type="match status" value="1"/>
</dbReference>
<feature type="transmembrane region" description="Helical" evidence="1">
    <location>
        <begin position="12"/>
        <end position="32"/>
    </location>
</feature>
<dbReference type="AlphaFoldDB" id="A0A939D8N6"/>
<dbReference type="PRINTS" id="PR00702">
    <property type="entry name" value="ACRIFLAVINRP"/>
</dbReference>
<accession>A0A939D8N6</accession>
<feature type="transmembrane region" description="Helical" evidence="1">
    <location>
        <begin position="876"/>
        <end position="895"/>
    </location>
</feature>
<comment type="caution">
    <text evidence="2">The sequence shown here is derived from an EMBL/GenBank/DDBJ whole genome shotgun (WGS) entry which is preliminary data.</text>
</comment>
<keyword evidence="1" id="KW-1133">Transmembrane helix</keyword>
<dbReference type="SUPFAM" id="SSF82714">
    <property type="entry name" value="Multidrug efflux transporter AcrB TolC docking domain, DN and DC subdomains"/>
    <property type="match status" value="2"/>
</dbReference>
<dbReference type="Gene3D" id="3.30.70.1440">
    <property type="entry name" value="Multidrug efflux transporter AcrB pore domain"/>
    <property type="match status" value="1"/>
</dbReference>
<protein>
    <submittedName>
        <fullName evidence="2">Efflux RND transporter permease subunit</fullName>
    </submittedName>
</protein>
<keyword evidence="1" id="KW-0812">Transmembrane</keyword>
<feature type="transmembrane region" description="Helical" evidence="1">
    <location>
        <begin position="429"/>
        <end position="449"/>
    </location>
</feature>
<dbReference type="Gene3D" id="3.30.2090.10">
    <property type="entry name" value="Multidrug efflux transporter AcrB TolC docking domain, DN and DC subdomains"/>
    <property type="match status" value="2"/>
</dbReference>
<feature type="transmembrane region" description="Helical" evidence="1">
    <location>
        <begin position="901"/>
        <end position="926"/>
    </location>
</feature>